<evidence type="ECO:0000313" key="2">
    <source>
        <dbReference type="EMBL" id="MFC3143369.1"/>
    </source>
</evidence>
<keyword evidence="3" id="KW-1185">Reference proteome</keyword>
<evidence type="ECO:0000313" key="3">
    <source>
        <dbReference type="Proteomes" id="UP001595632"/>
    </source>
</evidence>
<evidence type="ECO:0000256" key="1">
    <source>
        <dbReference type="SAM" id="Phobius"/>
    </source>
</evidence>
<accession>A0ABV7GP44</accession>
<sequence>MNGKLVGGVIVLAALVTGISIYYLQVYAFYVQLDPAEVEIRMTGIASEEPEPILTDALQAIDGDSSPIRFRACFETGRSIAGLTEQFVIYDAADPLNAPEWFDCFDAREIGEALAAGDAIAFLGEKNIHDGVDRVVAVFDDGRAYAWHQLNETYQD</sequence>
<protein>
    <submittedName>
        <fullName evidence="2">DUF6446 family protein</fullName>
    </submittedName>
</protein>
<keyword evidence="1" id="KW-1133">Transmembrane helix</keyword>
<dbReference type="Proteomes" id="UP001595632">
    <property type="component" value="Unassembled WGS sequence"/>
</dbReference>
<name>A0ABV7GP44_9RHOB</name>
<keyword evidence="1" id="KW-0472">Membrane</keyword>
<dbReference type="InterPro" id="IPR045616">
    <property type="entry name" value="DUF6446"/>
</dbReference>
<feature type="transmembrane region" description="Helical" evidence="1">
    <location>
        <begin position="6"/>
        <end position="24"/>
    </location>
</feature>
<dbReference type="Pfam" id="PF20044">
    <property type="entry name" value="DUF6446"/>
    <property type="match status" value="1"/>
</dbReference>
<keyword evidence="1" id="KW-0812">Transmembrane</keyword>
<organism evidence="2 3">
    <name type="scientific">Psychromarinibacter halotolerans</name>
    <dbReference type="NCBI Taxonomy" id="1775175"/>
    <lineage>
        <taxon>Bacteria</taxon>
        <taxon>Pseudomonadati</taxon>
        <taxon>Pseudomonadota</taxon>
        <taxon>Alphaproteobacteria</taxon>
        <taxon>Rhodobacterales</taxon>
        <taxon>Paracoccaceae</taxon>
        <taxon>Psychromarinibacter</taxon>
    </lineage>
</organism>
<reference evidence="3" key="1">
    <citation type="journal article" date="2019" name="Int. J. Syst. Evol. Microbiol.">
        <title>The Global Catalogue of Microorganisms (GCM) 10K type strain sequencing project: providing services to taxonomists for standard genome sequencing and annotation.</title>
        <authorList>
            <consortium name="The Broad Institute Genomics Platform"/>
            <consortium name="The Broad Institute Genome Sequencing Center for Infectious Disease"/>
            <person name="Wu L."/>
            <person name="Ma J."/>
        </authorList>
    </citation>
    <scope>NUCLEOTIDE SEQUENCE [LARGE SCALE GENOMIC DNA]</scope>
    <source>
        <strain evidence="3">KCTC 52366</strain>
    </source>
</reference>
<dbReference type="RefSeq" id="WP_275630661.1">
    <property type="nucleotide sequence ID" value="NZ_JARGYD010000001.1"/>
</dbReference>
<proteinExistence type="predicted"/>
<dbReference type="EMBL" id="JBHRTB010000010">
    <property type="protein sequence ID" value="MFC3143369.1"/>
    <property type="molecule type" value="Genomic_DNA"/>
</dbReference>
<gene>
    <name evidence="2" type="ORF">ACFOGP_11650</name>
</gene>
<comment type="caution">
    <text evidence="2">The sequence shown here is derived from an EMBL/GenBank/DDBJ whole genome shotgun (WGS) entry which is preliminary data.</text>
</comment>